<dbReference type="EMBL" id="WTVA01000015">
    <property type="protein sequence ID" value="MZR23321.1"/>
    <property type="molecule type" value="Genomic_DNA"/>
</dbReference>
<dbReference type="OrthoDB" id="9847946at2"/>
<reference evidence="1 2" key="1">
    <citation type="journal article" date="2014" name="Int. J. Syst. Evol. Microbiol.">
        <title>Sneathiella chungangensis sp. nov., isolated from a marine sand, and emended description of the genus Sneathiella.</title>
        <authorList>
            <person name="Siamphan C."/>
            <person name="Kim H."/>
            <person name="Lee J.S."/>
            <person name="Kim W."/>
        </authorList>
    </citation>
    <scope>NUCLEOTIDE SEQUENCE [LARGE SCALE GENOMIC DNA]</scope>
    <source>
        <strain evidence="1 2">KCTC 32476</strain>
    </source>
</reference>
<protein>
    <submittedName>
        <fullName evidence="1">Uncharacterized protein</fullName>
    </submittedName>
</protein>
<gene>
    <name evidence="1" type="ORF">GQF03_13370</name>
</gene>
<keyword evidence="2" id="KW-1185">Reference proteome</keyword>
<dbReference type="RefSeq" id="WP_161339800.1">
    <property type="nucleotide sequence ID" value="NZ_JBHSDG010000003.1"/>
</dbReference>
<sequence>MDDHAFTTILKDVIRYNQLERYFISNTGSLETAASHYDLMPNVDAIRQDLADIGGLKLSHAQRRMLMILVALWQGQIADELFGEGLGSIPRIIQSMDRNNREMLGDLILAYPGWC</sequence>
<proteinExistence type="predicted"/>
<dbReference type="Proteomes" id="UP000445696">
    <property type="component" value="Unassembled WGS sequence"/>
</dbReference>
<evidence type="ECO:0000313" key="1">
    <source>
        <dbReference type="EMBL" id="MZR23321.1"/>
    </source>
</evidence>
<evidence type="ECO:0000313" key="2">
    <source>
        <dbReference type="Proteomes" id="UP000445696"/>
    </source>
</evidence>
<dbReference type="AlphaFoldDB" id="A0A845MHX3"/>
<organism evidence="1 2">
    <name type="scientific">Sneathiella chungangensis</name>
    <dbReference type="NCBI Taxonomy" id="1418234"/>
    <lineage>
        <taxon>Bacteria</taxon>
        <taxon>Pseudomonadati</taxon>
        <taxon>Pseudomonadota</taxon>
        <taxon>Alphaproteobacteria</taxon>
        <taxon>Sneathiellales</taxon>
        <taxon>Sneathiellaceae</taxon>
        <taxon>Sneathiella</taxon>
    </lineage>
</organism>
<name>A0A845MHX3_9PROT</name>
<comment type="caution">
    <text evidence="1">The sequence shown here is derived from an EMBL/GenBank/DDBJ whole genome shotgun (WGS) entry which is preliminary data.</text>
</comment>
<accession>A0A845MHX3</accession>